<organism evidence="3 4">
    <name type="scientific">Cymbomonas tetramitiformis</name>
    <dbReference type="NCBI Taxonomy" id="36881"/>
    <lineage>
        <taxon>Eukaryota</taxon>
        <taxon>Viridiplantae</taxon>
        <taxon>Chlorophyta</taxon>
        <taxon>Pyramimonadophyceae</taxon>
        <taxon>Pyramimonadales</taxon>
        <taxon>Pyramimonadaceae</taxon>
        <taxon>Cymbomonas</taxon>
    </lineage>
</organism>
<proteinExistence type="inferred from homology"/>
<dbReference type="GO" id="GO:0016020">
    <property type="term" value="C:membrane"/>
    <property type="evidence" value="ECO:0007669"/>
    <property type="project" value="InterPro"/>
</dbReference>
<feature type="domain" description="EamA" evidence="2">
    <location>
        <begin position="38"/>
        <end position="116"/>
    </location>
</feature>
<dbReference type="AlphaFoldDB" id="A0AAE0G3N3"/>
<comment type="similarity">
    <text evidence="1">Belongs to the drug/metabolite transporter (DMT) superfamily. Plant drug/metabolite exporter (P-DME) (TC 2.A.7.4) family.</text>
</comment>
<gene>
    <name evidence="3" type="ORF">CYMTET_21005</name>
</gene>
<dbReference type="Pfam" id="PF00892">
    <property type="entry name" value="EamA"/>
    <property type="match status" value="1"/>
</dbReference>
<keyword evidence="4" id="KW-1185">Reference proteome</keyword>
<dbReference type="InterPro" id="IPR037185">
    <property type="entry name" value="EmrE-like"/>
</dbReference>
<dbReference type="SUPFAM" id="SSF103481">
    <property type="entry name" value="Multidrug resistance efflux transporter EmrE"/>
    <property type="match status" value="1"/>
</dbReference>
<accession>A0AAE0G3N3</accession>
<name>A0AAE0G3N3_9CHLO</name>
<comment type="caution">
    <text evidence="3">The sequence shown here is derived from an EMBL/GenBank/DDBJ whole genome shotgun (WGS) entry which is preliminary data.</text>
</comment>
<reference evidence="3 4" key="1">
    <citation type="journal article" date="2015" name="Genome Biol. Evol.">
        <title>Comparative Genomics of a Bacterivorous Green Alga Reveals Evolutionary Causalities and Consequences of Phago-Mixotrophic Mode of Nutrition.</title>
        <authorList>
            <person name="Burns J.A."/>
            <person name="Paasch A."/>
            <person name="Narechania A."/>
            <person name="Kim E."/>
        </authorList>
    </citation>
    <scope>NUCLEOTIDE SEQUENCE [LARGE SCALE GENOMIC DNA]</scope>
    <source>
        <strain evidence="3 4">PLY_AMNH</strain>
    </source>
</reference>
<dbReference type="Proteomes" id="UP001190700">
    <property type="component" value="Unassembled WGS sequence"/>
</dbReference>
<evidence type="ECO:0000313" key="3">
    <source>
        <dbReference type="EMBL" id="KAK3270600.1"/>
    </source>
</evidence>
<evidence type="ECO:0000313" key="4">
    <source>
        <dbReference type="Proteomes" id="UP001190700"/>
    </source>
</evidence>
<dbReference type="EMBL" id="LGRX02010294">
    <property type="protein sequence ID" value="KAK3270600.1"/>
    <property type="molecule type" value="Genomic_DNA"/>
</dbReference>
<dbReference type="InterPro" id="IPR000620">
    <property type="entry name" value="EamA_dom"/>
</dbReference>
<evidence type="ECO:0000259" key="2">
    <source>
        <dbReference type="Pfam" id="PF00892"/>
    </source>
</evidence>
<protein>
    <recommendedName>
        <fullName evidence="2">EamA domain-containing protein</fullName>
    </recommendedName>
</protein>
<sequence>MVTLISACAITPLRACCPLYVWTLGADLSAGFVNDFTLRSPAGVEAALLMCTIPVIAILAQSCQTISLSSTVASKILPMSYLEVLFSTLIGTMLLNESMNLFQVIGAICVVASAVAYFFKPEPASQLPTSDTELVKLPEVEKSSERITYAKLIDSDELLSELNDDVEDCRGKADDAKL</sequence>
<evidence type="ECO:0000256" key="1">
    <source>
        <dbReference type="ARBA" id="ARBA00007635"/>
    </source>
</evidence>